<evidence type="ECO:0000313" key="3">
    <source>
        <dbReference type="Proteomes" id="UP000007077"/>
    </source>
</evidence>
<reference evidence="2 3" key="1">
    <citation type="journal article" date="2010" name="Stand. Genomic Sci.">
        <title>Complete genome sequence of Marinobacter adhaerens type strain (HP15), a diatom-interacting marine microorganism.</title>
        <authorList>
            <person name="Gardes A."/>
            <person name="Kaeppel E."/>
            <person name="Shehzad A."/>
            <person name="Seebah S."/>
            <person name="Teeling H."/>
            <person name="Yarza P."/>
            <person name="Glockner F.O."/>
            <person name="Grossart H.P."/>
            <person name="Ullrich M.S."/>
        </authorList>
    </citation>
    <scope>NUCLEOTIDE SEQUENCE [LARGE SCALE GENOMIC DNA]</scope>
    <source>
        <strain evidence="3">DSM 23420 / HP15</strain>
    </source>
</reference>
<dbReference type="eggNOG" id="COG1910">
    <property type="taxonomic scope" value="Bacteria"/>
</dbReference>
<proteinExistence type="predicted"/>
<dbReference type="PATRIC" id="fig|225937.3.peg.4189"/>
<dbReference type="InterPro" id="IPR024370">
    <property type="entry name" value="PBP_domain"/>
</dbReference>
<dbReference type="AlphaFoldDB" id="E4PMM7"/>
<name>E4PMM7_MARAH</name>
<dbReference type="PANTHER" id="PTHR38431">
    <property type="entry name" value="BLL2305 PROTEIN"/>
    <property type="match status" value="1"/>
</dbReference>
<organism evidence="2 3">
    <name type="scientific">Marinobacter adhaerens (strain DSM 23420 / HP15)</name>
    <dbReference type="NCBI Taxonomy" id="225937"/>
    <lineage>
        <taxon>Bacteria</taxon>
        <taxon>Pseudomonadati</taxon>
        <taxon>Pseudomonadota</taxon>
        <taxon>Gammaproteobacteria</taxon>
        <taxon>Pseudomonadales</taxon>
        <taxon>Marinobacteraceae</taxon>
        <taxon>Marinobacter</taxon>
    </lineage>
</organism>
<dbReference type="Gene3D" id="1.10.10.10">
    <property type="entry name" value="Winged helix-like DNA-binding domain superfamily/Winged helix DNA-binding domain"/>
    <property type="match status" value="1"/>
</dbReference>
<dbReference type="Pfam" id="PF12727">
    <property type="entry name" value="PBP_like"/>
    <property type="match status" value="1"/>
</dbReference>
<dbReference type="eggNOG" id="COG2005">
    <property type="taxonomic scope" value="Bacteria"/>
</dbReference>
<dbReference type="KEGG" id="mad:HP15_4171"/>
<protein>
    <submittedName>
        <fullName evidence="2">Transcriptional regulator of molybdate metabolism, LysR family</fullName>
    </submittedName>
</protein>
<dbReference type="HOGENOM" id="CLU_064037_0_0_6"/>
<dbReference type="InterPro" id="IPR036388">
    <property type="entry name" value="WH-like_DNA-bd_sf"/>
</dbReference>
<sequence>MHTCSYLVVLNATKEPYHSLKRSPICMAIPKLSVFPAWAIHTTHASQLDPAIFPLLQAVRETEKLTEAAKFAGISYRHAWNLLHQLGEALEFPIVVRQRGRGTRLSDLGERVLLAEQRVRARLGPQLDSMASEINDEIQKVVAGRNAVLRINASHGYAISLLPQHNDQVEINLQYRNPQEALLDLLNGRCDISSFHFPTCPFLAKRVLDHYESELNRAQLKLIRFVKRKEGLMMKPSVGPLKSLKELTESNALFIRRDTHSGTRILFDLLMEREKLTLGAVNCTSHYEYTHTAIAACVAAGMADVGFGVEAAANQFGLSFSELAEEHYLLACREENLKLATVQDLIGLIQSKSVLDSVENLPGYCPDSPGEITTFDELLSENQGYVPSNHVAP</sequence>
<reference evidence="3" key="2">
    <citation type="submission" date="2010-02" db="EMBL/GenBank/DDBJ databases">
        <title>Complete genome sequence of Marinobacter adhaerens type strain (HP15).</title>
        <authorList>
            <person name="Gaerdes A.A.M."/>
            <person name="Kaeppel E."/>
            <person name="Shezad A."/>
            <person name="Seebah S."/>
            <person name="Teeling H."/>
            <person name="Yarza P."/>
            <person name="Gloeckner F.O."/>
            <person name="Ullrich M.S."/>
        </authorList>
    </citation>
    <scope>NUCLEOTIDE SEQUENCE [LARGE SCALE GENOMIC DNA]</scope>
    <source>
        <strain evidence="3">DSM 23420 / HP15</strain>
    </source>
</reference>
<evidence type="ECO:0000259" key="1">
    <source>
        <dbReference type="Pfam" id="PF12727"/>
    </source>
</evidence>
<gene>
    <name evidence="2" type="ordered locus">HP15_4171</name>
</gene>
<dbReference type="InterPro" id="IPR036390">
    <property type="entry name" value="WH_DNA-bd_sf"/>
</dbReference>
<dbReference type="Proteomes" id="UP000007077">
    <property type="component" value="Chromosome"/>
</dbReference>
<dbReference type="PANTHER" id="PTHR38431:SF1">
    <property type="entry name" value="BLL2305 PROTEIN"/>
    <property type="match status" value="1"/>
</dbReference>
<dbReference type="SUPFAM" id="SSF46785">
    <property type="entry name" value="Winged helix' DNA-binding domain"/>
    <property type="match status" value="1"/>
</dbReference>
<evidence type="ECO:0000313" key="2">
    <source>
        <dbReference type="EMBL" id="ADP99935.1"/>
    </source>
</evidence>
<dbReference type="SUPFAM" id="SSF53850">
    <property type="entry name" value="Periplasmic binding protein-like II"/>
    <property type="match status" value="1"/>
</dbReference>
<feature type="domain" description="PBP" evidence="1">
    <location>
        <begin position="162"/>
        <end position="350"/>
    </location>
</feature>
<dbReference type="EMBL" id="CP001978">
    <property type="protein sequence ID" value="ADP99935.1"/>
    <property type="molecule type" value="Genomic_DNA"/>
</dbReference>
<accession>E4PMM7</accession>
<dbReference type="STRING" id="225937.HP15_4171"/>